<dbReference type="AlphaFoldDB" id="A0A009QF97"/>
<accession>A0A009QF97</accession>
<reference evidence="3 4" key="1">
    <citation type="submission" date="2014-02" db="EMBL/GenBank/DDBJ databases">
        <title>Comparative genomics and transcriptomics to identify genetic mechanisms underlying the emergence of carbapenem resistant Acinetobacter baumannii (CRAb).</title>
        <authorList>
            <person name="Harris A.D."/>
            <person name="Johnson K.J."/>
            <person name="George J."/>
            <person name="Shefchek K."/>
            <person name="Daugherty S.C."/>
            <person name="Parankush S."/>
            <person name="Sadzewicz L."/>
            <person name="Tallon L."/>
            <person name="Sengamalay N."/>
            <person name="Hazen T.H."/>
            <person name="Rasko D.A."/>
        </authorList>
    </citation>
    <scope>NUCLEOTIDE SEQUENCE [LARGE SCALE GENOMIC DNA]</scope>
    <source>
        <strain evidence="3 4">625974</strain>
    </source>
</reference>
<evidence type="ECO:0000313" key="3">
    <source>
        <dbReference type="EMBL" id="EXC05607.1"/>
    </source>
</evidence>
<dbReference type="PANTHER" id="PTHR22946:SF9">
    <property type="entry name" value="POLYKETIDE TRANSFERASE AF380"/>
    <property type="match status" value="1"/>
</dbReference>
<gene>
    <name evidence="3" type="ORF">J506_3135</name>
</gene>
<evidence type="ECO:0000313" key="4">
    <source>
        <dbReference type="Proteomes" id="UP000021108"/>
    </source>
</evidence>
<dbReference type="InterPro" id="IPR000383">
    <property type="entry name" value="Xaa-Pro-like_dom"/>
</dbReference>
<name>A0A009QF97_ACIBA</name>
<dbReference type="Pfam" id="PF02129">
    <property type="entry name" value="Peptidase_S15"/>
    <property type="match status" value="1"/>
</dbReference>
<dbReference type="PANTHER" id="PTHR22946">
    <property type="entry name" value="DIENELACTONE HYDROLASE DOMAIN-CONTAINING PROTEIN-RELATED"/>
    <property type="match status" value="1"/>
</dbReference>
<dbReference type="EMBL" id="JEXD01000034">
    <property type="protein sequence ID" value="EXC05607.1"/>
    <property type="molecule type" value="Genomic_DNA"/>
</dbReference>
<sequence length="346" mass="38122">MTKHTYSIQILAQSVKQYGSFHQALSHYFLEDSVIANIEKNTMGKSLNNVPQAPLDVQFNSNGMKCSAYLYRPATEATTPIIVMAHGLGGTRRMRLTAFAERFVAEGYACLVFDYRYFGDSEGQPRQLLDIKSQLEDWKAAIAYARSLDKIDPNRVVIWGTSFGGGHVLATAADDNRLAAVISQCPFTDGFSSSMAMNPITTLKLTGLALKDKIGSLFGAKPVMVPLAAPSGHTALMNAPDAYSGYLALMPSGSNIPNYVAARFVLDIIRYYPGRKTSRIQAPVLFCVCDTDSVAPSKTTLRHASHTPNHEIKHYADGHFEIYVGEAFERVVRDQIDFLKRIVPVK</sequence>
<evidence type="ECO:0000256" key="1">
    <source>
        <dbReference type="ARBA" id="ARBA00022801"/>
    </source>
</evidence>
<dbReference type="Proteomes" id="UP000021108">
    <property type="component" value="Unassembled WGS sequence"/>
</dbReference>
<dbReference type="InterPro" id="IPR029058">
    <property type="entry name" value="AB_hydrolase_fold"/>
</dbReference>
<organism evidence="3 4">
    <name type="scientific">Acinetobacter baumannii 625974</name>
    <dbReference type="NCBI Taxonomy" id="1310607"/>
    <lineage>
        <taxon>Bacteria</taxon>
        <taxon>Pseudomonadati</taxon>
        <taxon>Pseudomonadota</taxon>
        <taxon>Gammaproteobacteria</taxon>
        <taxon>Moraxellales</taxon>
        <taxon>Moraxellaceae</taxon>
        <taxon>Acinetobacter</taxon>
        <taxon>Acinetobacter calcoaceticus/baumannii complex</taxon>
    </lineage>
</organism>
<dbReference type="SUPFAM" id="SSF53474">
    <property type="entry name" value="alpha/beta-Hydrolases"/>
    <property type="match status" value="1"/>
</dbReference>
<evidence type="ECO:0000259" key="2">
    <source>
        <dbReference type="Pfam" id="PF02129"/>
    </source>
</evidence>
<dbReference type="Gene3D" id="3.40.50.1820">
    <property type="entry name" value="alpha/beta hydrolase"/>
    <property type="match status" value="1"/>
</dbReference>
<dbReference type="GO" id="GO:0052689">
    <property type="term" value="F:carboxylic ester hydrolase activity"/>
    <property type="evidence" value="ECO:0007669"/>
    <property type="project" value="UniProtKB-ARBA"/>
</dbReference>
<comment type="caution">
    <text evidence="3">The sequence shown here is derived from an EMBL/GenBank/DDBJ whole genome shotgun (WGS) entry which is preliminary data.</text>
</comment>
<feature type="domain" description="Xaa-Pro dipeptidyl-peptidase-like" evidence="2">
    <location>
        <begin position="63"/>
        <end position="194"/>
    </location>
</feature>
<dbReference type="PATRIC" id="fig|1310607.3.peg.3036"/>
<dbReference type="InterPro" id="IPR050261">
    <property type="entry name" value="FrsA_esterase"/>
</dbReference>
<proteinExistence type="predicted"/>
<protein>
    <submittedName>
        <fullName evidence="3">Dienelactone hydrolase family protein</fullName>
    </submittedName>
</protein>
<keyword evidence="1 3" id="KW-0378">Hydrolase</keyword>
<dbReference type="ESTHER" id="aciba-aida">
    <property type="family name" value="Xaa-Pro-like_dom"/>
</dbReference>